<feature type="coiled-coil region" evidence="3">
    <location>
        <begin position="97"/>
        <end position="148"/>
    </location>
</feature>
<dbReference type="Gene3D" id="2.40.30.170">
    <property type="match status" value="1"/>
</dbReference>
<evidence type="ECO:0000256" key="2">
    <source>
        <dbReference type="ARBA" id="ARBA00023054"/>
    </source>
</evidence>
<accession>A0A5J4Q2Q8</accession>
<dbReference type="GO" id="GO:0030313">
    <property type="term" value="C:cell envelope"/>
    <property type="evidence" value="ECO:0007669"/>
    <property type="project" value="UniProtKB-SubCell"/>
</dbReference>
<reference evidence="4" key="1">
    <citation type="submission" date="2019-03" db="EMBL/GenBank/DDBJ databases">
        <title>Single cell metagenomics reveals metabolic interactions within the superorganism composed of flagellate Streblomastix strix and complex community of Bacteroidetes bacteria on its surface.</title>
        <authorList>
            <person name="Treitli S.C."/>
            <person name="Kolisko M."/>
            <person name="Husnik F."/>
            <person name="Keeling P."/>
            <person name="Hampl V."/>
        </authorList>
    </citation>
    <scope>NUCLEOTIDE SEQUENCE</scope>
    <source>
        <strain evidence="4">STM</strain>
    </source>
</reference>
<dbReference type="EMBL" id="SNRY01005057">
    <property type="protein sequence ID" value="KAA6315957.1"/>
    <property type="molecule type" value="Genomic_DNA"/>
</dbReference>
<dbReference type="PROSITE" id="PS51257">
    <property type="entry name" value="PROKAR_LIPOPROTEIN"/>
    <property type="match status" value="1"/>
</dbReference>
<dbReference type="Gene3D" id="1.10.287.470">
    <property type="entry name" value="Helix hairpin bin"/>
    <property type="match status" value="1"/>
</dbReference>
<keyword evidence="2 3" id="KW-0175">Coiled coil</keyword>
<organism evidence="4">
    <name type="scientific">termite gut metagenome</name>
    <dbReference type="NCBI Taxonomy" id="433724"/>
    <lineage>
        <taxon>unclassified sequences</taxon>
        <taxon>metagenomes</taxon>
        <taxon>organismal metagenomes</taxon>
    </lineage>
</organism>
<dbReference type="InterPro" id="IPR050465">
    <property type="entry name" value="UPF0194_transport"/>
</dbReference>
<evidence type="ECO:0000313" key="4">
    <source>
        <dbReference type="EMBL" id="KAA6315957.1"/>
    </source>
</evidence>
<protein>
    <submittedName>
        <fullName evidence="4">Putative multidrug resistance protein EmrK</fullName>
    </submittedName>
</protein>
<comment type="caution">
    <text evidence="4">The sequence shown here is derived from an EMBL/GenBank/DDBJ whole genome shotgun (WGS) entry which is preliminary data.</text>
</comment>
<dbReference type="AlphaFoldDB" id="A0A5J4Q2Q8"/>
<gene>
    <name evidence="4" type="ORF">EZS27_033664</name>
</gene>
<dbReference type="PANTHER" id="PTHR32347">
    <property type="entry name" value="EFFLUX SYSTEM COMPONENT YKNX-RELATED"/>
    <property type="match status" value="1"/>
</dbReference>
<dbReference type="Gene3D" id="2.40.50.100">
    <property type="match status" value="1"/>
</dbReference>
<comment type="subcellular location">
    <subcellularLocation>
        <location evidence="1">Cell envelope</location>
    </subcellularLocation>
</comment>
<dbReference type="PANTHER" id="PTHR32347:SF23">
    <property type="entry name" value="BLL5650 PROTEIN"/>
    <property type="match status" value="1"/>
</dbReference>
<sequence length="298" mass="33086">MKTSTIIWIGVALLFLSACGNGKGDYDATGVFETTEVLVSAKGNGEITAFDAREGQNVTPHMILGCMDTTQLYLKKEQLRANRKALTGRRTNIPVQIASLKEQINTQQREQIRFENLIKSDAANQKQLDDIHAQIKILERQLAAQIETLHNSNSSIAEESISLDMQIAQLDDQIKNSLICSPIEGMILKKYAERGETAAPGKALFKVGDTSNMYLRAYITASQLTLVKMGQQVTVYSDMGEKDRKAYQGTVTWIADKAEFTPKTIQTRDERANLVYAVKVAIKNDGFVKIGMYGEVKL</sequence>
<dbReference type="SUPFAM" id="SSF111369">
    <property type="entry name" value="HlyD-like secretion proteins"/>
    <property type="match status" value="1"/>
</dbReference>
<proteinExistence type="predicted"/>
<evidence type="ECO:0000256" key="3">
    <source>
        <dbReference type="SAM" id="Coils"/>
    </source>
</evidence>
<evidence type="ECO:0000256" key="1">
    <source>
        <dbReference type="ARBA" id="ARBA00004196"/>
    </source>
</evidence>
<name>A0A5J4Q2Q8_9ZZZZ</name>